<feature type="compositionally biased region" description="Basic and acidic residues" evidence="1">
    <location>
        <begin position="28"/>
        <end position="55"/>
    </location>
</feature>
<dbReference type="Proteomes" id="UP000588017">
    <property type="component" value="Unassembled WGS sequence"/>
</dbReference>
<dbReference type="Gene3D" id="3.10.450.160">
    <property type="entry name" value="inner membrane protein cigr"/>
    <property type="match status" value="1"/>
</dbReference>
<keyword evidence="2" id="KW-0732">Signal</keyword>
<feature type="region of interest" description="Disordered" evidence="1">
    <location>
        <begin position="21"/>
        <end position="62"/>
    </location>
</feature>
<protein>
    <submittedName>
        <fullName evidence="3">Ni/Co efflux regulator RcnB</fullName>
    </submittedName>
</protein>
<name>A0A841K8Y0_9HYPH</name>
<dbReference type="InterPro" id="IPR024572">
    <property type="entry name" value="RcnB"/>
</dbReference>
<dbReference type="Pfam" id="PF11776">
    <property type="entry name" value="RcnB"/>
    <property type="match status" value="1"/>
</dbReference>
<feature type="chain" id="PRO_5032733708" evidence="2">
    <location>
        <begin position="22"/>
        <end position="120"/>
    </location>
</feature>
<feature type="signal peptide" evidence="2">
    <location>
        <begin position="1"/>
        <end position="21"/>
    </location>
</feature>
<evidence type="ECO:0000313" key="3">
    <source>
        <dbReference type="EMBL" id="MBB6169298.1"/>
    </source>
</evidence>
<accession>A0A841K8Y0</accession>
<reference evidence="3 4" key="1">
    <citation type="submission" date="2020-08" db="EMBL/GenBank/DDBJ databases">
        <title>Genomic Encyclopedia of Type Strains, Phase IV (KMG-IV): sequencing the most valuable type-strain genomes for metagenomic binning, comparative biology and taxonomic classification.</title>
        <authorList>
            <person name="Goeker M."/>
        </authorList>
    </citation>
    <scope>NUCLEOTIDE SEQUENCE [LARGE SCALE GENOMIC DNA]</scope>
    <source>
        <strain evidence="3 4">DSM 101465</strain>
    </source>
</reference>
<dbReference type="AlphaFoldDB" id="A0A841K8Y0"/>
<gene>
    <name evidence="3" type="ORF">HNQ73_002940</name>
</gene>
<comment type="caution">
    <text evidence="3">The sequence shown here is derived from an EMBL/GenBank/DDBJ whole genome shotgun (WGS) entry which is preliminary data.</text>
</comment>
<keyword evidence="4" id="KW-1185">Reference proteome</keyword>
<evidence type="ECO:0000313" key="4">
    <source>
        <dbReference type="Proteomes" id="UP000588017"/>
    </source>
</evidence>
<proteinExistence type="predicted"/>
<sequence>MKKITLAIVSAAVLVSGVAVAQPGPSHRGPDVRIEHRDMRIDRKGQPPRHAEPQRHAKPRWAKGQRFDWKKNRYREVHARDYRRYHLHAPPRGHRWVEVDGRFLLVNAATGIIASILMMQ</sequence>
<dbReference type="EMBL" id="JACHEH010000007">
    <property type="protein sequence ID" value="MBB6169298.1"/>
    <property type="molecule type" value="Genomic_DNA"/>
</dbReference>
<evidence type="ECO:0000256" key="1">
    <source>
        <dbReference type="SAM" id="MobiDB-lite"/>
    </source>
</evidence>
<organism evidence="3 4">
    <name type="scientific">Chelatococcus composti</name>
    <dbReference type="NCBI Taxonomy" id="1743235"/>
    <lineage>
        <taxon>Bacteria</taxon>
        <taxon>Pseudomonadati</taxon>
        <taxon>Pseudomonadota</taxon>
        <taxon>Alphaproteobacteria</taxon>
        <taxon>Hyphomicrobiales</taxon>
        <taxon>Chelatococcaceae</taxon>
        <taxon>Chelatococcus</taxon>
    </lineage>
</organism>
<evidence type="ECO:0000256" key="2">
    <source>
        <dbReference type="SAM" id="SignalP"/>
    </source>
</evidence>